<dbReference type="Pfam" id="PF09278">
    <property type="entry name" value="MerR-DNA-bind"/>
    <property type="match status" value="1"/>
</dbReference>
<dbReference type="InterPro" id="IPR047057">
    <property type="entry name" value="MerR_fam"/>
</dbReference>
<evidence type="ECO:0000313" key="6">
    <source>
        <dbReference type="Proteomes" id="UP000515947"/>
    </source>
</evidence>
<dbReference type="InterPro" id="IPR009061">
    <property type="entry name" value="DNA-bd_dom_put_sf"/>
</dbReference>
<keyword evidence="6" id="KW-1185">Reference proteome</keyword>
<dbReference type="RefSeq" id="WP_187579519.1">
    <property type="nucleotide sequence ID" value="NZ_CP060713.1"/>
</dbReference>
<keyword evidence="3" id="KW-0804">Transcription</keyword>
<name>A0A7G9RDK3_9ACTN</name>
<dbReference type="GO" id="GO:0003700">
    <property type="term" value="F:DNA-binding transcription factor activity"/>
    <property type="evidence" value="ECO:0007669"/>
    <property type="project" value="InterPro"/>
</dbReference>
<dbReference type="Pfam" id="PF00376">
    <property type="entry name" value="MerR"/>
    <property type="match status" value="1"/>
</dbReference>
<evidence type="ECO:0000256" key="3">
    <source>
        <dbReference type="ARBA" id="ARBA00023163"/>
    </source>
</evidence>
<dbReference type="SUPFAM" id="SSF46955">
    <property type="entry name" value="Putative DNA-binding domain"/>
    <property type="match status" value="1"/>
</dbReference>
<dbReference type="InterPro" id="IPR015358">
    <property type="entry name" value="Tscrpt_reg_MerR_DNA-bd"/>
</dbReference>
<dbReference type="InterPro" id="IPR000551">
    <property type="entry name" value="MerR-type_HTH_dom"/>
</dbReference>
<dbReference type="EMBL" id="CP060713">
    <property type="protein sequence ID" value="QNN53678.1"/>
    <property type="molecule type" value="Genomic_DNA"/>
</dbReference>
<dbReference type="PROSITE" id="PS50937">
    <property type="entry name" value="HTH_MERR_2"/>
    <property type="match status" value="1"/>
</dbReference>
<evidence type="ECO:0000256" key="2">
    <source>
        <dbReference type="ARBA" id="ARBA00023125"/>
    </source>
</evidence>
<dbReference type="PANTHER" id="PTHR30204:SF58">
    <property type="entry name" value="HTH-TYPE TRANSCRIPTIONAL REGULATOR YFMP"/>
    <property type="match status" value="1"/>
</dbReference>
<dbReference type="AlphaFoldDB" id="A0A7G9RDK3"/>
<feature type="domain" description="HTH merR-type" evidence="4">
    <location>
        <begin position="7"/>
        <end position="74"/>
    </location>
</feature>
<sequence>MPGPDRTWTITELAQEHDVTLRTLRHYEDVGLLSPERRGTVRVFHLRDRTRLRLILRGRRLGFTLPEIATIVDMYDDQPGESGQLAYLLEQIEGRRTELAQRRRDIDESLAELDEVERRCRDDLARLAGSPQHTGSAPTAG</sequence>
<dbReference type="GO" id="GO:0003677">
    <property type="term" value="F:DNA binding"/>
    <property type="evidence" value="ECO:0007669"/>
    <property type="project" value="UniProtKB-KW"/>
</dbReference>
<gene>
    <name evidence="5" type="ORF">H9L09_04455</name>
</gene>
<evidence type="ECO:0000256" key="1">
    <source>
        <dbReference type="ARBA" id="ARBA00023015"/>
    </source>
</evidence>
<dbReference type="PANTHER" id="PTHR30204">
    <property type="entry name" value="REDOX-CYCLING DRUG-SENSING TRANSCRIPTIONAL ACTIVATOR SOXR"/>
    <property type="match status" value="1"/>
</dbReference>
<dbReference type="SMART" id="SM00422">
    <property type="entry name" value="HTH_MERR"/>
    <property type="match status" value="1"/>
</dbReference>
<evidence type="ECO:0000259" key="4">
    <source>
        <dbReference type="PROSITE" id="PS50937"/>
    </source>
</evidence>
<dbReference type="Gene3D" id="1.10.1660.10">
    <property type="match status" value="1"/>
</dbReference>
<keyword evidence="2 5" id="KW-0238">DNA-binding</keyword>
<organism evidence="5 6">
    <name type="scientific">Nocardioides mesophilus</name>
    <dbReference type="NCBI Taxonomy" id="433659"/>
    <lineage>
        <taxon>Bacteria</taxon>
        <taxon>Bacillati</taxon>
        <taxon>Actinomycetota</taxon>
        <taxon>Actinomycetes</taxon>
        <taxon>Propionibacteriales</taxon>
        <taxon>Nocardioidaceae</taxon>
        <taxon>Nocardioides</taxon>
    </lineage>
</organism>
<proteinExistence type="predicted"/>
<protein>
    <submittedName>
        <fullName evidence="5">MerR family DNA-binding protein</fullName>
    </submittedName>
</protein>
<dbReference type="KEGG" id="nmes:H9L09_04455"/>
<reference evidence="5 6" key="1">
    <citation type="submission" date="2020-08" db="EMBL/GenBank/DDBJ databases">
        <title>Genome sequence of Nocardioides mesophilus KACC 16243T.</title>
        <authorList>
            <person name="Hyun D.-W."/>
            <person name="Bae J.-W."/>
        </authorList>
    </citation>
    <scope>NUCLEOTIDE SEQUENCE [LARGE SCALE GENOMIC DNA]</scope>
    <source>
        <strain evidence="5 6">KACC 16243</strain>
    </source>
</reference>
<keyword evidence="1" id="KW-0805">Transcription regulation</keyword>
<evidence type="ECO:0000313" key="5">
    <source>
        <dbReference type="EMBL" id="QNN53678.1"/>
    </source>
</evidence>
<accession>A0A7G9RDK3</accession>
<dbReference type="Proteomes" id="UP000515947">
    <property type="component" value="Chromosome"/>
</dbReference>